<name>A0A5S4ZN98_9FIRM</name>
<dbReference type="GO" id="GO:1990904">
    <property type="term" value="C:ribonucleoprotein complex"/>
    <property type="evidence" value="ECO:0007669"/>
    <property type="project" value="UniProtKB-KW"/>
</dbReference>
<evidence type="ECO:0000256" key="3">
    <source>
        <dbReference type="ARBA" id="ARBA00022884"/>
    </source>
</evidence>
<dbReference type="NCBIfam" id="NF001109">
    <property type="entry name" value="PRK00136.1"/>
    <property type="match status" value="1"/>
</dbReference>
<dbReference type="GO" id="GO:0019843">
    <property type="term" value="F:rRNA binding"/>
    <property type="evidence" value="ECO:0007669"/>
    <property type="project" value="UniProtKB-UniRule"/>
</dbReference>
<comment type="subunit">
    <text evidence="7 8">Part of the 30S ribosomal subunit. Contacts proteins S5 and S12.</text>
</comment>
<keyword evidence="4 8" id="KW-0689">Ribosomal protein</keyword>
<keyword evidence="2 8" id="KW-0699">rRNA-binding</keyword>
<dbReference type="GO" id="GO:0006412">
    <property type="term" value="P:translation"/>
    <property type="evidence" value="ECO:0007669"/>
    <property type="project" value="UniProtKB-UniRule"/>
</dbReference>
<comment type="caution">
    <text evidence="10">The sequence shown here is derived from an EMBL/GenBank/DDBJ whole genome shotgun (WGS) entry which is preliminary data.</text>
</comment>
<dbReference type="AlphaFoldDB" id="A0A5S4ZN98"/>
<evidence type="ECO:0000256" key="5">
    <source>
        <dbReference type="ARBA" id="ARBA00023274"/>
    </source>
</evidence>
<dbReference type="FunFam" id="3.30.1370.30:FF:000002">
    <property type="entry name" value="30S ribosomal protein S8"/>
    <property type="match status" value="1"/>
</dbReference>
<dbReference type="InterPro" id="IPR035987">
    <property type="entry name" value="Ribosomal_uS8_sf"/>
</dbReference>
<dbReference type="FunFam" id="3.30.1490.10:FF:000001">
    <property type="entry name" value="30S ribosomal protein S8"/>
    <property type="match status" value="1"/>
</dbReference>
<sequence length="132" mass="14887">MVMTDPVADFLTRIRNGNMVYHDKIEAPASRVKRAIAEILKQEGFIRDYEYIEDGKQGILRVYLKYNAGKERVITGLKRISKPGLRVYVRKDSIPKVLGGLGIAIISTSRGIMTDKKARKEGLGGEVICYVW</sequence>
<reference evidence="10 11" key="1">
    <citation type="submission" date="2019-07" db="EMBL/GenBank/DDBJ databases">
        <title>Genomic Encyclopedia of Type Strains, Phase I: the one thousand microbial genomes (KMG-I) project.</title>
        <authorList>
            <person name="Kyrpides N."/>
        </authorList>
    </citation>
    <scope>NUCLEOTIDE SEQUENCE [LARGE SCALE GENOMIC DNA]</scope>
    <source>
        <strain evidence="10 11">DSM 6562</strain>
    </source>
</reference>
<evidence type="ECO:0000256" key="9">
    <source>
        <dbReference type="RuleBase" id="RU003660"/>
    </source>
</evidence>
<evidence type="ECO:0000313" key="11">
    <source>
        <dbReference type="Proteomes" id="UP000323166"/>
    </source>
</evidence>
<dbReference type="Proteomes" id="UP000323166">
    <property type="component" value="Unassembled WGS sequence"/>
</dbReference>
<evidence type="ECO:0000256" key="7">
    <source>
        <dbReference type="ARBA" id="ARBA00046740"/>
    </source>
</evidence>
<accession>A0A5S4ZN98</accession>
<dbReference type="SUPFAM" id="SSF56047">
    <property type="entry name" value="Ribosomal protein S8"/>
    <property type="match status" value="1"/>
</dbReference>
<dbReference type="GO" id="GO:0005737">
    <property type="term" value="C:cytoplasm"/>
    <property type="evidence" value="ECO:0007669"/>
    <property type="project" value="UniProtKB-ARBA"/>
</dbReference>
<proteinExistence type="inferred from homology"/>
<organism evidence="10 11">
    <name type="scientific">Desulfallas thermosapovorans DSM 6562</name>
    <dbReference type="NCBI Taxonomy" id="1121431"/>
    <lineage>
        <taxon>Bacteria</taxon>
        <taxon>Bacillati</taxon>
        <taxon>Bacillota</taxon>
        <taxon>Clostridia</taxon>
        <taxon>Eubacteriales</taxon>
        <taxon>Desulfallaceae</taxon>
        <taxon>Desulfallas</taxon>
    </lineage>
</organism>
<dbReference type="PANTHER" id="PTHR11758">
    <property type="entry name" value="40S RIBOSOMAL PROTEIN S15A"/>
    <property type="match status" value="1"/>
</dbReference>
<evidence type="ECO:0000313" key="10">
    <source>
        <dbReference type="EMBL" id="TYO93832.1"/>
    </source>
</evidence>
<keyword evidence="11" id="KW-1185">Reference proteome</keyword>
<dbReference type="PROSITE" id="PS00053">
    <property type="entry name" value="RIBOSOMAL_S8"/>
    <property type="match status" value="1"/>
</dbReference>
<comment type="similarity">
    <text evidence="1 8 9">Belongs to the universal ribosomal protein uS8 family.</text>
</comment>
<dbReference type="EMBL" id="VNHM01000018">
    <property type="protein sequence ID" value="TYO93832.1"/>
    <property type="molecule type" value="Genomic_DNA"/>
</dbReference>
<keyword evidence="5 8" id="KW-0687">Ribonucleoprotein</keyword>
<evidence type="ECO:0000256" key="4">
    <source>
        <dbReference type="ARBA" id="ARBA00022980"/>
    </source>
</evidence>
<dbReference type="RefSeq" id="WP_166512576.1">
    <property type="nucleotide sequence ID" value="NZ_VNHM01000018.1"/>
</dbReference>
<dbReference type="GO" id="GO:0005840">
    <property type="term" value="C:ribosome"/>
    <property type="evidence" value="ECO:0007669"/>
    <property type="project" value="UniProtKB-KW"/>
</dbReference>
<dbReference type="Pfam" id="PF00410">
    <property type="entry name" value="Ribosomal_S8"/>
    <property type="match status" value="1"/>
</dbReference>
<evidence type="ECO:0000256" key="8">
    <source>
        <dbReference type="HAMAP-Rule" id="MF_01302"/>
    </source>
</evidence>
<evidence type="ECO:0000256" key="1">
    <source>
        <dbReference type="ARBA" id="ARBA00006471"/>
    </source>
</evidence>
<evidence type="ECO:0000256" key="6">
    <source>
        <dbReference type="ARBA" id="ARBA00035258"/>
    </source>
</evidence>
<protein>
    <recommendedName>
        <fullName evidence="6 8">Small ribosomal subunit protein uS8</fullName>
    </recommendedName>
</protein>
<dbReference type="GO" id="GO:0003735">
    <property type="term" value="F:structural constituent of ribosome"/>
    <property type="evidence" value="ECO:0007669"/>
    <property type="project" value="InterPro"/>
</dbReference>
<dbReference type="Gene3D" id="3.30.1490.10">
    <property type="match status" value="1"/>
</dbReference>
<dbReference type="HAMAP" id="MF_01302_B">
    <property type="entry name" value="Ribosomal_uS8_B"/>
    <property type="match status" value="1"/>
</dbReference>
<keyword evidence="3 8" id="KW-0694">RNA-binding</keyword>
<dbReference type="Gene3D" id="3.30.1370.30">
    <property type="match status" value="1"/>
</dbReference>
<gene>
    <name evidence="8" type="primary">rpsH</name>
    <name evidence="10" type="ORF">LX24_02632</name>
</gene>
<comment type="function">
    <text evidence="8">One of the primary rRNA binding proteins, it binds directly to 16S rRNA central domain where it helps coordinate assembly of the platform of the 30S subunit.</text>
</comment>
<dbReference type="InterPro" id="IPR000630">
    <property type="entry name" value="Ribosomal_uS8"/>
</dbReference>
<evidence type="ECO:0000256" key="2">
    <source>
        <dbReference type="ARBA" id="ARBA00022730"/>
    </source>
</evidence>
<dbReference type="InterPro" id="IPR047863">
    <property type="entry name" value="Ribosomal_uS8_CS"/>
</dbReference>